<feature type="signal peptide" evidence="9">
    <location>
        <begin position="1"/>
        <end position="27"/>
    </location>
</feature>
<dbReference type="PANTHER" id="PTHR12015:SF108">
    <property type="entry name" value="C-C MOTIF CHEMOKINE 20"/>
    <property type="match status" value="1"/>
</dbReference>
<keyword evidence="5 9" id="KW-0964">Secreted</keyword>
<gene>
    <name evidence="11" type="ORF">chiPu_0002028</name>
</gene>
<dbReference type="Pfam" id="PF00048">
    <property type="entry name" value="IL8"/>
    <property type="match status" value="1"/>
</dbReference>
<keyword evidence="3 9" id="KW-0145">Chemotaxis</keyword>
<dbReference type="OrthoDB" id="8870994at2759"/>
<dbReference type="PROSITE" id="PS00472">
    <property type="entry name" value="SMALL_CYTOKINES_CC"/>
    <property type="match status" value="1"/>
</dbReference>
<dbReference type="AlphaFoldDB" id="A0A401RZX2"/>
<dbReference type="InterPro" id="IPR001811">
    <property type="entry name" value="Chemokine_IL8-like_dom"/>
</dbReference>
<evidence type="ECO:0000313" key="12">
    <source>
        <dbReference type="Proteomes" id="UP000287033"/>
    </source>
</evidence>
<evidence type="ECO:0000256" key="8">
    <source>
        <dbReference type="ARBA" id="ARBA00023198"/>
    </source>
</evidence>
<evidence type="ECO:0000256" key="5">
    <source>
        <dbReference type="ARBA" id="ARBA00022525"/>
    </source>
</evidence>
<dbReference type="InterPro" id="IPR000827">
    <property type="entry name" value="Chemokine_CC_CS"/>
</dbReference>
<organism evidence="11 12">
    <name type="scientific">Chiloscyllium punctatum</name>
    <name type="common">Brownbanded bambooshark</name>
    <name type="synonym">Hemiscyllium punctatum</name>
    <dbReference type="NCBI Taxonomy" id="137246"/>
    <lineage>
        <taxon>Eukaryota</taxon>
        <taxon>Metazoa</taxon>
        <taxon>Chordata</taxon>
        <taxon>Craniata</taxon>
        <taxon>Vertebrata</taxon>
        <taxon>Chondrichthyes</taxon>
        <taxon>Elasmobranchii</taxon>
        <taxon>Galeomorphii</taxon>
        <taxon>Galeoidea</taxon>
        <taxon>Orectolobiformes</taxon>
        <taxon>Hemiscylliidae</taxon>
        <taxon>Chiloscyllium</taxon>
    </lineage>
</organism>
<reference evidence="11 12" key="1">
    <citation type="journal article" date="2018" name="Nat. Ecol. Evol.">
        <title>Shark genomes provide insights into elasmobranch evolution and the origin of vertebrates.</title>
        <authorList>
            <person name="Hara Y"/>
            <person name="Yamaguchi K"/>
            <person name="Onimaru K"/>
            <person name="Kadota M"/>
            <person name="Koyanagi M"/>
            <person name="Keeley SD"/>
            <person name="Tatsumi K"/>
            <person name="Tanaka K"/>
            <person name="Motone F"/>
            <person name="Kageyama Y"/>
            <person name="Nozu R"/>
            <person name="Adachi N"/>
            <person name="Nishimura O"/>
            <person name="Nakagawa R"/>
            <person name="Tanegashima C"/>
            <person name="Kiyatake I"/>
            <person name="Matsumoto R"/>
            <person name="Murakumo K"/>
            <person name="Nishida K"/>
            <person name="Terakita A"/>
            <person name="Kuratani S"/>
            <person name="Sato K"/>
            <person name="Hyodo S Kuraku.S."/>
        </authorList>
    </citation>
    <scope>NUCLEOTIDE SEQUENCE [LARGE SCALE GENOMIC DNA]</scope>
</reference>
<comment type="similarity">
    <text evidence="2 9">Belongs to the intercrine beta (chemokine CC) family.</text>
</comment>
<dbReference type="GO" id="GO:0006955">
    <property type="term" value="P:immune response"/>
    <property type="evidence" value="ECO:0007669"/>
    <property type="project" value="InterPro"/>
</dbReference>
<evidence type="ECO:0000256" key="4">
    <source>
        <dbReference type="ARBA" id="ARBA00022514"/>
    </source>
</evidence>
<evidence type="ECO:0000256" key="3">
    <source>
        <dbReference type="ARBA" id="ARBA00022500"/>
    </source>
</evidence>
<evidence type="ECO:0000256" key="6">
    <source>
        <dbReference type="ARBA" id="ARBA00022729"/>
    </source>
</evidence>
<evidence type="ECO:0000256" key="7">
    <source>
        <dbReference type="ARBA" id="ARBA00023157"/>
    </source>
</evidence>
<name>A0A401RZX2_CHIPU</name>
<protein>
    <recommendedName>
        <fullName evidence="9">C-C motif chemokine</fullName>
    </recommendedName>
</protein>
<dbReference type="Gene3D" id="2.40.50.40">
    <property type="match status" value="1"/>
</dbReference>
<dbReference type="OMA" id="SMKVTVM"/>
<dbReference type="InterPro" id="IPR036048">
    <property type="entry name" value="Interleukin_8-like_sf"/>
</dbReference>
<dbReference type="GO" id="GO:0006954">
    <property type="term" value="P:inflammatory response"/>
    <property type="evidence" value="ECO:0007669"/>
    <property type="project" value="UniProtKB-KW"/>
</dbReference>
<comment type="subcellular location">
    <subcellularLocation>
        <location evidence="1 9">Secreted</location>
    </subcellularLocation>
</comment>
<sequence length="102" mass="11625">MYALRKLLLVTVLSLLTLDIVNFSVSAQSMYSDCCLGYSKGRLPLRKISGYVEQQSNEVCDIDAIIFYTVGGRAVCTDPENKWVKRALRYLSKKLEEMSYQD</sequence>
<keyword evidence="7" id="KW-1015">Disulfide bond</keyword>
<dbReference type="Proteomes" id="UP000287033">
    <property type="component" value="Unassembled WGS sequence"/>
</dbReference>
<keyword evidence="8" id="KW-0395">Inflammatory response</keyword>
<keyword evidence="6 9" id="KW-0732">Signal</keyword>
<evidence type="ECO:0000256" key="9">
    <source>
        <dbReference type="RuleBase" id="RU361150"/>
    </source>
</evidence>
<evidence type="ECO:0000313" key="11">
    <source>
        <dbReference type="EMBL" id="GCC23630.1"/>
    </source>
</evidence>
<dbReference type="STRING" id="137246.A0A401RZX2"/>
<feature type="domain" description="Chemokine interleukin-8-like" evidence="10">
    <location>
        <begin position="31"/>
        <end position="91"/>
    </location>
</feature>
<proteinExistence type="inferred from homology"/>
<keyword evidence="4 9" id="KW-0202">Cytokine</keyword>
<feature type="chain" id="PRO_5018812307" description="C-C motif chemokine" evidence="9">
    <location>
        <begin position="28"/>
        <end position="102"/>
    </location>
</feature>
<dbReference type="GO" id="GO:0005615">
    <property type="term" value="C:extracellular space"/>
    <property type="evidence" value="ECO:0007669"/>
    <property type="project" value="UniProtKB-KW"/>
</dbReference>
<dbReference type="FunFam" id="2.40.50.40:FF:000012">
    <property type="entry name" value="C-C motif chemokine"/>
    <property type="match status" value="1"/>
</dbReference>
<comment type="caution">
    <text evidence="11">The sequence shown here is derived from an EMBL/GenBank/DDBJ whole genome shotgun (WGS) entry which is preliminary data.</text>
</comment>
<evidence type="ECO:0000256" key="1">
    <source>
        <dbReference type="ARBA" id="ARBA00004613"/>
    </source>
</evidence>
<dbReference type="InterPro" id="IPR039809">
    <property type="entry name" value="Chemokine_b/g/d"/>
</dbReference>
<dbReference type="EMBL" id="BEZZ01000034">
    <property type="protein sequence ID" value="GCC23630.1"/>
    <property type="molecule type" value="Genomic_DNA"/>
</dbReference>
<dbReference type="SMART" id="SM00199">
    <property type="entry name" value="SCY"/>
    <property type="match status" value="1"/>
</dbReference>
<dbReference type="SUPFAM" id="SSF54117">
    <property type="entry name" value="Interleukin 8-like chemokines"/>
    <property type="match status" value="1"/>
</dbReference>
<evidence type="ECO:0000259" key="10">
    <source>
        <dbReference type="SMART" id="SM00199"/>
    </source>
</evidence>
<evidence type="ECO:0000256" key="2">
    <source>
        <dbReference type="ARBA" id="ARBA00010868"/>
    </source>
</evidence>
<keyword evidence="12" id="KW-1185">Reference proteome</keyword>
<dbReference type="PANTHER" id="PTHR12015">
    <property type="entry name" value="SMALL INDUCIBLE CYTOKINE A"/>
    <property type="match status" value="1"/>
</dbReference>
<accession>A0A401RZX2</accession>
<dbReference type="GO" id="GO:0008009">
    <property type="term" value="F:chemokine activity"/>
    <property type="evidence" value="ECO:0007669"/>
    <property type="project" value="InterPro"/>
</dbReference>